<name>A0A8T0HPW5_CERPU</name>
<dbReference type="AlphaFoldDB" id="A0A8T0HPW5"/>
<dbReference type="EMBL" id="CM026426">
    <property type="protein sequence ID" value="KAG0572944.1"/>
    <property type="molecule type" value="Genomic_DNA"/>
</dbReference>
<proteinExistence type="predicted"/>
<protein>
    <submittedName>
        <fullName evidence="1">Uncharacterized protein</fullName>
    </submittedName>
</protein>
<evidence type="ECO:0000313" key="1">
    <source>
        <dbReference type="EMBL" id="KAG0572944.1"/>
    </source>
</evidence>
<comment type="caution">
    <text evidence="1">The sequence shown here is derived from an EMBL/GenBank/DDBJ whole genome shotgun (WGS) entry which is preliminary data.</text>
</comment>
<accession>A0A8T0HPW5</accession>
<evidence type="ECO:0000313" key="2">
    <source>
        <dbReference type="Proteomes" id="UP000822688"/>
    </source>
</evidence>
<reference evidence="1" key="1">
    <citation type="submission" date="2020-06" db="EMBL/GenBank/DDBJ databases">
        <title>WGS assembly of Ceratodon purpureus strain R40.</title>
        <authorList>
            <person name="Carey S.B."/>
            <person name="Jenkins J."/>
            <person name="Shu S."/>
            <person name="Lovell J.T."/>
            <person name="Sreedasyam A."/>
            <person name="Maumus F."/>
            <person name="Tiley G.P."/>
            <person name="Fernandez-Pozo N."/>
            <person name="Barry K."/>
            <person name="Chen C."/>
            <person name="Wang M."/>
            <person name="Lipzen A."/>
            <person name="Daum C."/>
            <person name="Saski C.A."/>
            <person name="Payton A.C."/>
            <person name="Mcbreen J.C."/>
            <person name="Conrad R.E."/>
            <person name="Kollar L.M."/>
            <person name="Olsson S."/>
            <person name="Huttunen S."/>
            <person name="Landis J.B."/>
            <person name="Wickett N.J."/>
            <person name="Johnson M.G."/>
            <person name="Rensing S.A."/>
            <person name="Grimwood J."/>
            <person name="Schmutz J."/>
            <person name="Mcdaniel S.F."/>
        </authorList>
    </citation>
    <scope>NUCLEOTIDE SEQUENCE</scope>
    <source>
        <strain evidence="1">R40</strain>
    </source>
</reference>
<sequence>MQRDATAPNILHQDLVWWHGRRTKSVCFVSGHRKQLTRPCTTWKLGVRLKLDSEIAAIPSRCHEPGGCEGVCSPLGR</sequence>
<organism evidence="1 2">
    <name type="scientific">Ceratodon purpureus</name>
    <name type="common">Fire moss</name>
    <name type="synonym">Dicranum purpureum</name>
    <dbReference type="NCBI Taxonomy" id="3225"/>
    <lineage>
        <taxon>Eukaryota</taxon>
        <taxon>Viridiplantae</taxon>
        <taxon>Streptophyta</taxon>
        <taxon>Embryophyta</taxon>
        <taxon>Bryophyta</taxon>
        <taxon>Bryophytina</taxon>
        <taxon>Bryopsida</taxon>
        <taxon>Dicranidae</taxon>
        <taxon>Pseudoditrichales</taxon>
        <taxon>Ditrichaceae</taxon>
        <taxon>Ceratodon</taxon>
    </lineage>
</organism>
<gene>
    <name evidence="1" type="ORF">KC19_VG136500</name>
</gene>
<dbReference type="Proteomes" id="UP000822688">
    <property type="component" value="Chromosome V"/>
</dbReference>
<keyword evidence="2" id="KW-1185">Reference proteome</keyword>